<accession>A0A2V2A3A3</accession>
<evidence type="ECO:0000313" key="1">
    <source>
        <dbReference type="EMBL" id="PWK13321.1"/>
    </source>
</evidence>
<dbReference type="EMBL" id="QGGM01000005">
    <property type="protein sequence ID" value="PWK13321.1"/>
    <property type="molecule type" value="Genomic_DNA"/>
</dbReference>
<organism evidence="1 2">
    <name type="scientific">Psychrobacter immobilis</name>
    <dbReference type="NCBI Taxonomy" id="498"/>
    <lineage>
        <taxon>Bacteria</taxon>
        <taxon>Pseudomonadati</taxon>
        <taxon>Pseudomonadota</taxon>
        <taxon>Gammaproteobacteria</taxon>
        <taxon>Moraxellales</taxon>
        <taxon>Moraxellaceae</taxon>
        <taxon>Psychrobacter</taxon>
    </lineage>
</organism>
<gene>
    <name evidence="1" type="ORF">C8D84_105136</name>
</gene>
<protein>
    <submittedName>
        <fullName evidence="1">Uncharacterized protein</fullName>
    </submittedName>
</protein>
<evidence type="ECO:0000313" key="2">
    <source>
        <dbReference type="Proteomes" id="UP000245655"/>
    </source>
</evidence>
<keyword evidence="2" id="KW-1185">Reference proteome</keyword>
<dbReference type="AlphaFoldDB" id="A0A2V2A3A3"/>
<sequence>MTTADKLSGDLIFALGDIVIRFVISAIIGKINDALAHVLHSIDSLFNGLKLRTCPLADFLTNTSLCKAH</sequence>
<reference evidence="1 2" key="1">
    <citation type="submission" date="2018-05" db="EMBL/GenBank/DDBJ databases">
        <title>Genomic Encyclopedia of Type Strains, Phase IV (KMG-IV): sequencing the most valuable type-strain genomes for metagenomic binning, comparative biology and taxonomic classification.</title>
        <authorList>
            <person name="Goeker M."/>
        </authorList>
    </citation>
    <scope>NUCLEOTIDE SEQUENCE [LARGE SCALE GENOMIC DNA]</scope>
    <source>
        <strain evidence="1 2">DSM 7229</strain>
    </source>
</reference>
<comment type="caution">
    <text evidence="1">The sequence shown here is derived from an EMBL/GenBank/DDBJ whole genome shotgun (WGS) entry which is preliminary data.</text>
</comment>
<name>A0A2V2A3A3_PSYIM</name>
<proteinExistence type="predicted"/>
<dbReference type="Proteomes" id="UP000245655">
    <property type="component" value="Unassembled WGS sequence"/>
</dbReference>